<sequence length="393" mass="43927">MLKIRIGLLRDLQRNLSSLREQTDAQLRANEKACRVSEDAIARVDVAQLAANRPIEDCYAAAKCLSSNAYLFGVFDGHGGGACGRHVSVRLYDYICAAVLQKHTVRELPLKERLRWLFSSVDRNLPTVFKNVHEQNVENFHRHVVSNANVTNVRKSLQAAFCALDEDISRGAKPVNKPGCANKNIEEQVDGKKMEHFDLRKTDFERMSLNVAMSGSCALVAHIREDHLHVANVGDSCAVLGVSDHGATIARLMSRAHCIDNADEVERIRKAHPICESMAILRGGRLLSELYPLRAFGDVRYKWPETTQKELLEPFGSSLPPGLQTPPYLTAIPEVFYHHLTPNDRFLVLASDGLWEWLEPDVVVRLVSDHSLGAQTLTPYQPKPGINIDQVNE</sequence>
<evidence type="ECO:0000259" key="5">
    <source>
        <dbReference type="PROSITE" id="PS51746"/>
    </source>
</evidence>
<proteinExistence type="inferred from homology"/>
<dbReference type="InterPro" id="IPR036457">
    <property type="entry name" value="PPM-type-like_dom_sf"/>
</dbReference>
<dbReference type="Pfam" id="PF00481">
    <property type="entry name" value="PP2C"/>
    <property type="match status" value="1"/>
</dbReference>
<dbReference type="PANTHER" id="PTHR13832">
    <property type="entry name" value="PROTEIN PHOSPHATASE 2C"/>
    <property type="match status" value="1"/>
</dbReference>
<comment type="caution">
    <text evidence="6">The sequence shown here is derived from an EMBL/GenBank/DDBJ whole genome shotgun (WGS) entry which is preliminary data.</text>
</comment>
<evidence type="ECO:0000256" key="4">
    <source>
        <dbReference type="RuleBase" id="RU003465"/>
    </source>
</evidence>
<dbReference type="SMART" id="SM00332">
    <property type="entry name" value="PP2Cc"/>
    <property type="match status" value="1"/>
</dbReference>
<feature type="domain" description="PPM-type phosphatase" evidence="5">
    <location>
        <begin position="41"/>
        <end position="393"/>
    </location>
</feature>
<dbReference type="GO" id="GO:0046872">
    <property type="term" value="F:metal ion binding"/>
    <property type="evidence" value="ECO:0007669"/>
    <property type="project" value="UniProtKB-KW"/>
</dbReference>
<evidence type="ECO:0000256" key="1">
    <source>
        <dbReference type="ARBA" id="ARBA00022723"/>
    </source>
</evidence>
<dbReference type="CDD" id="cd00143">
    <property type="entry name" value="PP2Cc"/>
    <property type="match status" value="1"/>
</dbReference>
<organism evidence="6 7">
    <name type="scientific">Gnathostoma spinigerum</name>
    <dbReference type="NCBI Taxonomy" id="75299"/>
    <lineage>
        <taxon>Eukaryota</taxon>
        <taxon>Metazoa</taxon>
        <taxon>Ecdysozoa</taxon>
        <taxon>Nematoda</taxon>
        <taxon>Chromadorea</taxon>
        <taxon>Rhabditida</taxon>
        <taxon>Spirurina</taxon>
        <taxon>Gnathostomatomorpha</taxon>
        <taxon>Gnathostomatoidea</taxon>
        <taxon>Gnathostomatidae</taxon>
        <taxon>Gnathostoma</taxon>
    </lineage>
</organism>
<dbReference type="InterPro" id="IPR000222">
    <property type="entry name" value="PP2C_BS"/>
</dbReference>
<dbReference type="EMBL" id="JBGFUD010006682">
    <property type="protein sequence ID" value="MFH4981145.1"/>
    <property type="molecule type" value="Genomic_DNA"/>
</dbReference>
<evidence type="ECO:0000313" key="7">
    <source>
        <dbReference type="Proteomes" id="UP001608902"/>
    </source>
</evidence>
<evidence type="ECO:0000256" key="3">
    <source>
        <dbReference type="ARBA" id="ARBA00022912"/>
    </source>
</evidence>
<dbReference type="InterPro" id="IPR001932">
    <property type="entry name" value="PPM-type_phosphatase-like_dom"/>
</dbReference>
<dbReference type="InterPro" id="IPR015655">
    <property type="entry name" value="PP2C"/>
</dbReference>
<dbReference type="PROSITE" id="PS01032">
    <property type="entry name" value="PPM_1"/>
    <property type="match status" value="1"/>
</dbReference>
<keyword evidence="1" id="KW-0479">Metal-binding</keyword>
<dbReference type="AlphaFoldDB" id="A0ABD6ENP7"/>
<comment type="similarity">
    <text evidence="4">Belongs to the PP2C family.</text>
</comment>
<evidence type="ECO:0000313" key="6">
    <source>
        <dbReference type="EMBL" id="MFH4981145.1"/>
    </source>
</evidence>
<accession>A0ABD6ENP7</accession>
<keyword evidence="2 4" id="KW-0378">Hydrolase</keyword>
<protein>
    <recommendedName>
        <fullName evidence="5">PPM-type phosphatase domain-containing protein</fullName>
    </recommendedName>
</protein>
<dbReference type="PANTHER" id="PTHR13832:SF792">
    <property type="entry name" value="GM14286P"/>
    <property type="match status" value="1"/>
</dbReference>
<gene>
    <name evidence="6" type="ORF">AB6A40_007854</name>
</gene>
<dbReference type="GO" id="GO:0004721">
    <property type="term" value="F:phosphoprotein phosphatase activity"/>
    <property type="evidence" value="ECO:0007669"/>
    <property type="project" value="UniProtKB-KW"/>
</dbReference>
<dbReference type="Gene3D" id="3.60.40.10">
    <property type="entry name" value="PPM-type phosphatase domain"/>
    <property type="match status" value="1"/>
</dbReference>
<keyword evidence="7" id="KW-1185">Reference proteome</keyword>
<dbReference type="Proteomes" id="UP001608902">
    <property type="component" value="Unassembled WGS sequence"/>
</dbReference>
<dbReference type="SUPFAM" id="SSF81606">
    <property type="entry name" value="PP2C-like"/>
    <property type="match status" value="1"/>
</dbReference>
<dbReference type="PROSITE" id="PS51746">
    <property type="entry name" value="PPM_2"/>
    <property type="match status" value="1"/>
</dbReference>
<reference evidence="6 7" key="1">
    <citation type="submission" date="2024-08" db="EMBL/GenBank/DDBJ databases">
        <title>Gnathostoma spinigerum genome.</title>
        <authorList>
            <person name="Gonzalez-Bertolin B."/>
            <person name="Monzon S."/>
            <person name="Zaballos A."/>
            <person name="Jimenez P."/>
            <person name="Dekumyoy P."/>
            <person name="Varona S."/>
            <person name="Cuesta I."/>
            <person name="Sumanam S."/>
            <person name="Adisakwattana P."/>
            <person name="Gasser R.B."/>
            <person name="Hernandez-Gonzalez A."/>
            <person name="Young N.D."/>
            <person name="Perteguer M.J."/>
        </authorList>
    </citation>
    <scope>NUCLEOTIDE SEQUENCE [LARGE SCALE GENOMIC DNA]</scope>
    <source>
        <strain evidence="6">AL3</strain>
        <tissue evidence="6">Liver</tissue>
    </source>
</reference>
<keyword evidence="3 4" id="KW-0904">Protein phosphatase</keyword>
<name>A0ABD6ENP7_9BILA</name>
<evidence type="ECO:0000256" key="2">
    <source>
        <dbReference type="ARBA" id="ARBA00022801"/>
    </source>
</evidence>